<keyword evidence="3" id="KW-1185">Reference proteome</keyword>
<proteinExistence type="predicted"/>
<dbReference type="EMBL" id="CP141261">
    <property type="protein sequence ID" value="WRL62095.1"/>
    <property type="molecule type" value="Genomic_DNA"/>
</dbReference>
<reference evidence="2 3" key="1">
    <citation type="submission" date="2023-12" db="EMBL/GenBank/DDBJ databases">
        <title>Blastococcus brunescens sp. nov., an actonobacterium isolated from sandstone collected in sahara desert.</title>
        <authorList>
            <person name="Gtari M."/>
            <person name="Ghodhbane F."/>
        </authorList>
    </citation>
    <scope>NUCLEOTIDE SEQUENCE [LARGE SCALE GENOMIC DNA]</scope>
    <source>
        <strain evidence="2 3">BMG 8361</strain>
    </source>
</reference>
<organism evidence="2 3">
    <name type="scientific">Blastococcus brunescens</name>
    <dbReference type="NCBI Taxonomy" id="1564165"/>
    <lineage>
        <taxon>Bacteria</taxon>
        <taxon>Bacillati</taxon>
        <taxon>Actinomycetota</taxon>
        <taxon>Actinomycetes</taxon>
        <taxon>Geodermatophilales</taxon>
        <taxon>Geodermatophilaceae</taxon>
        <taxon>Blastococcus</taxon>
    </lineage>
</organism>
<evidence type="ECO:0000259" key="1">
    <source>
        <dbReference type="Pfam" id="PF08402"/>
    </source>
</evidence>
<name>A0ABZ1AZ64_9ACTN</name>
<dbReference type="Proteomes" id="UP001324287">
    <property type="component" value="Chromosome"/>
</dbReference>
<dbReference type="InterPro" id="IPR008995">
    <property type="entry name" value="Mo/tungstate-bd_C_term_dom"/>
</dbReference>
<feature type="domain" description="Transport-associated OB type 2" evidence="1">
    <location>
        <begin position="3"/>
        <end position="47"/>
    </location>
</feature>
<dbReference type="RefSeq" id="WP_324273450.1">
    <property type="nucleotide sequence ID" value="NZ_CP141261.1"/>
</dbReference>
<evidence type="ECO:0000313" key="2">
    <source>
        <dbReference type="EMBL" id="WRL62095.1"/>
    </source>
</evidence>
<dbReference type="Pfam" id="PF08402">
    <property type="entry name" value="TOBE_2"/>
    <property type="match status" value="1"/>
</dbReference>
<evidence type="ECO:0000313" key="3">
    <source>
        <dbReference type="Proteomes" id="UP001324287"/>
    </source>
</evidence>
<dbReference type="SUPFAM" id="SSF50331">
    <property type="entry name" value="MOP-like"/>
    <property type="match status" value="1"/>
</dbReference>
<accession>A0ABZ1AZ64</accession>
<protein>
    <submittedName>
        <fullName evidence="2">TOBE domain-containing protein</fullName>
    </submittedName>
</protein>
<dbReference type="InterPro" id="IPR013611">
    <property type="entry name" value="Transp-assoc_OB_typ2"/>
</dbReference>
<sequence>MVARVRGVDFYGHDSRVRLALSDGATVSARVDGADLPAVGDDVVVTVRGIALAFPVDAAGRSAPLQPSV</sequence>
<gene>
    <name evidence="2" type="ORF">U6N30_18800</name>
</gene>